<dbReference type="EMBL" id="JAVDWW010000008">
    <property type="protein sequence ID" value="MDR7171231.1"/>
    <property type="molecule type" value="Genomic_DNA"/>
</dbReference>
<evidence type="ECO:0008006" key="3">
    <source>
        <dbReference type="Google" id="ProtNLM"/>
    </source>
</evidence>
<reference evidence="1 2" key="1">
    <citation type="submission" date="2023-07" db="EMBL/GenBank/DDBJ databases">
        <title>Sorghum-associated microbial communities from plants grown in Nebraska, USA.</title>
        <authorList>
            <person name="Schachtman D."/>
        </authorList>
    </citation>
    <scope>NUCLEOTIDE SEQUENCE [LARGE SCALE GENOMIC DNA]</scope>
    <source>
        <strain evidence="1 2">4272</strain>
    </source>
</reference>
<keyword evidence="2" id="KW-1185">Reference proteome</keyword>
<dbReference type="RefSeq" id="WP_310405954.1">
    <property type="nucleotide sequence ID" value="NZ_JAVDWW010000008.1"/>
</dbReference>
<evidence type="ECO:0000313" key="2">
    <source>
        <dbReference type="Proteomes" id="UP001251217"/>
    </source>
</evidence>
<dbReference type="Proteomes" id="UP001251217">
    <property type="component" value="Unassembled WGS sequence"/>
</dbReference>
<proteinExistence type="predicted"/>
<protein>
    <recommendedName>
        <fullName evidence="3">SseB protein N-terminal domain-containing protein</fullName>
    </recommendedName>
</protein>
<comment type="caution">
    <text evidence="1">The sequence shown here is derived from an EMBL/GenBank/DDBJ whole genome shotgun (WGS) entry which is preliminary data.</text>
</comment>
<gene>
    <name evidence="1" type="ORF">J2W56_004990</name>
</gene>
<organism evidence="1 2">
    <name type="scientific">Nocardia kruczakiae</name>
    <dbReference type="NCBI Taxonomy" id="261477"/>
    <lineage>
        <taxon>Bacteria</taxon>
        <taxon>Bacillati</taxon>
        <taxon>Actinomycetota</taxon>
        <taxon>Actinomycetes</taxon>
        <taxon>Mycobacteriales</taxon>
        <taxon>Nocardiaceae</taxon>
        <taxon>Nocardia</taxon>
    </lineage>
</organism>
<accession>A0ABU1XKZ9</accession>
<evidence type="ECO:0000313" key="1">
    <source>
        <dbReference type="EMBL" id="MDR7171231.1"/>
    </source>
</evidence>
<sequence length="213" mass="24779">MLELTGTYLDPWSVMPPLTDEDREWARANPGKFRYYTETGMKPGEARWPHDYVCGWGSDENGEINRAWLNPDYVPSPEYAFQPLTNEFELVMWRTIRGHQTFERFIELFSRQQFITILPEDDPNGERGWPIEMWNGKPEIRVFSSAAQLRKVVNPWLRREISGMQLLEDICPRPGMSVVVNPGEAAVMTIPGTDLLDLWRQWLDRHGHDAGTE</sequence>
<name>A0ABU1XKZ9_9NOCA</name>